<sequence>MTPCPMADARLFNCCTDYAEPDWSRFASLELAGCCDLIIPADPEATMVAAGQSAAVAEFFCVYGRSAEGEAEAITDIDDPRDALAVAAELGLRSRLPVSLSLTLASHGAQPS</sequence>
<accession>A0A840BVG3</accession>
<evidence type="ECO:0000313" key="1">
    <source>
        <dbReference type="EMBL" id="MBB4017345.1"/>
    </source>
</evidence>
<dbReference type="RefSeq" id="WP_183316702.1">
    <property type="nucleotide sequence ID" value="NZ_JACIEN010000002.1"/>
</dbReference>
<evidence type="ECO:0000313" key="2">
    <source>
        <dbReference type="Proteomes" id="UP000577362"/>
    </source>
</evidence>
<dbReference type="AlphaFoldDB" id="A0A840BVG3"/>
<reference evidence="1 2" key="1">
    <citation type="submission" date="2020-08" db="EMBL/GenBank/DDBJ databases">
        <title>Genomic Encyclopedia of Type Strains, Phase IV (KMG-IV): sequencing the most valuable type-strain genomes for metagenomic binning, comparative biology and taxonomic classification.</title>
        <authorList>
            <person name="Goeker M."/>
        </authorList>
    </citation>
    <scope>NUCLEOTIDE SEQUENCE [LARGE SCALE GENOMIC DNA]</scope>
    <source>
        <strain evidence="1 2">DSM 103737</strain>
    </source>
</reference>
<dbReference type="Proteomes" id="UP000577362">
    <property type="component" value="Unassembled WGS sequence"/>
</dbReference>
<gene>
    <name evidence="1" type="ORF">GGR16_002374</name>
</gene>
<protein>
    <submittedName>
        <fullName evidence="1">Uncharacterized protein</fullName>
    </submittedName>
</protein>
<proteinExistence type="predicted"/>
<dbReference type="EMBL" id="JACIEN010000002">
    <property type="protein sequence ID" value="MBB4017345.1"/>
    <property type="molecule type" value="Genomic_DNA"/>
</dbReference>
<keyword evidence="2" id="KW-1185">Reference proteome</keyword>
<comment type="caution">
    <text evidence="1">The sequence shown here is derived from an EMBL/GenBank/DDBJ whole genome shotgun (WGS) entry which is preliminary data.</text>
</comment>
<organism evidence="1 2">
    <name type="scientific">Chelatococcus caeni</name>
    <dbReference type="NCBI Taxonomy" id="1348468"/>
    <lineage>
        <taxon>Bacteria</taxon>
        <taxon>Pseudomonadati</taxon>
        <taxon>Pseudomonadota</taxon>
        <taxon>Alphaproteobacteria</taxon>
        <taxon>Hyphomicrobiales</taxon>
        <taxon>Chelatococcaceae</taxon>
        <taxon>Chelatococcus</taxon>
    </lineage>
</organism>
<name>A0A840BVG3_9HYPH</name>